<dbReference type="RefSeq" id="WP_008322888.1">
    <property type="nucleotide sequence ID" value="NZ_LT598670.1"/>
</dbReference>
<organism evidence="1">
    <name type="scientific">uncultured Citrobacter sp</name>
    <dbReference type="NCBI Taxonomy" id="200446"/>
    <lineage>
        <taxon>Bacteria</taxon>
        <taxon>Pseudomonadati</taxon>
        <taxon>Pseudomonadota</taxon>
        <taxon>Gammaproteobacteria</taxon>
        <taxon>Enterobacterales</taxon>
        <taxon>Enterobacteriaceae</taxon>
        <taxon>Citrobacter</taxon>
        <taxon>environmental samples</taxon>
    </lineage>
</organism>
<gene>
    <name evidence="1" type="ORF">KL86CIT2_290075</name>
    <name evidence="2" type="ORF">KM92CIT3_40334</name>
</gene>
<dbReference type="EMBL" id="FLUB01000016">
    <property type="protein sequence ID" value="SBV64232.1"/>
    <property type="molecule type" value="Genomic_DNA"/>
</dbReference>
<accession>A0A212I8L2</accession>
<sequence length="128" mass="14241">MKIIIVTSFFIAIFSISGCSTSGNQNLKNETPQSLQSKIIKNKTTKTELLTKLGEPDTRTTLDDGNEQWKYFMSNNQFNATTFIPVVGLFTGGSQTQSKTLEIDFKGETVNKWTFSSDNNNTKTGILN</sequence>
<evidence type="ECO:0008006" key="3">
    <source>
        <dbReference type="Google" id="ProtNLM"/>
    </source>
</evidence>
<proteinExistence type="predicted"/>
<dbReference type="AlphaFoldDB" id="A0A212I8L2"/>
<evidence type="ECO:0000313" key="1">
    <source>
        <dbReference type="EMBL" id="SBV63124.1"/>
    </source>
</evidence>
<evidence type="ECO:0000313" key="2">
    <source>
        <dbReference type="EMBL" id="SBV64232.1"/>
    </source>
</evidence>
<reference evidence="1" key="1">
    <citation type="submission" date="2016-04" db="EMBL/GenBank/DDBJ databases">
        <authorList>
            <person name="Evans L.H."/>
            <person name="Alamgir A."/>
            <person name="Owens N."/>
            <person name="Weber N.D."/>
            <person name="Virtaneva K."/>
            <person name="Barbian K."/>
            <person name="Babar A."/>
            <person name="Rosenke K."/>
        </authorList>
    </citation>
    <scope>NUCLEOTIDE SEQUENCE</scope>
    <source>
        <strain evidence="1">86-2</strain>
        <strain evidence="2">92-3</strain>
    </source>
</reference>
<protein>
    <recommendedName>
        <fullName evidence="3">Lipoprotein</fullName>
    </recommendedName>
</protein>
<name>A0A212I8L2_9ENTR</name>
<dbReference type="EMBL" id="FLUA01000026">
    <property type="protein sequence ID" value="SBV63124.1"/>
    <property type="molecule type" value="Genomic_DNA"/>
</dbReference>
<dbReference type="PROSITE" id="PS51257">
    <property type="entry name" value="PROKAR_LIPOPROTEIN"/>
    <property type="match status" value="1"/>
</dbReference>